<reference evidence="5" key="1">
    <citation type="submission" date="2013-04" db="EMBL/GenBank/DDBJ databases">
        <title>The Genome Sequence of Fonticula alba ATCC 38817.</title>
        <authorList>
            <consortium name="The Broad Institute Genomics Platform"/>
            <person name="Russ C."/>
            <person name="Cuomo C."/>
            <person name="Burger G."/>
            <person name="Gray M.W."/>
            <person name="Holland P.W.H."/>
            <person name="King N."/>
            <person name="Lang F.B.F."/>
            <person name="Roger A.J."/>
            <person name="Ruiz-Trillo I."/>
            <person name="Brown M."/>
            <person name="Walker B."/>
            <person name="Young S."/>
            <person name="Zeng Q."/>
            <person name="Gargeya S."/>
            <person name="Fitzgerald M."/>
            <person name="Haas B."/>
            <person name="Abouelleil A."/>
            <person name="Allen A.W."/>
            <person name="Alvarado L."/>
            <person name="Arachchi H.M."/>
            <person name="Berlin A.M."/>
            <person name="Chapman S.B."/>
            <person name="Gainer-Dewar J."/>
            <person name="Goldberg J."/>
            <person name="Griggs A."/>
            <person name="Gujja S."/>
            <person name="Hansen M."/>
            <person name="Howarth C."/>
            <person name="Imamovic A."/>
            <person name="Ireland A."/>
            <person name="Larimer J."/>
            <person name="McCowan C."/>
            <person name="Murphy C."/>
            <person name="Pearson M."/>
            <person name="Poon T.W."/>
            <person name="Priest M."/>
            <person name="Roberts A."/>
            <person name="Saif S."/>
            <person name="Shea T."/>
            <person name="Sisk P."/>
            <person name="Sykes S."/>
            <person name="Wortman J."/>
            <person name="Nusbaum C."/>
            <person name="Birren B."/>
        </authorList>
    </citation>
    <scope>NUCLEOTIDE SEQUENCE [LARGE SCALE GENOMIC DNA]</scope>
    <source>
        <strain evidence="5">ATCC 38817</strain>
    </source>
</reference>
<dbReference type="InterPro" id="IPR050511">
    <property type="entry name" value="AMPK_gamma/SDS23_families"/>
</dbReference>
<evidence type="ECO:0000256" key="2">
    <source>
        <dbReference type="ARBA" id="ARBA00023122"/>
    </source>
</evidence>
<proteinExistence type="predicted"/>
<evidence type="ECO:0000313" key="6">
    <source>
        <dbReference type="Proteomes" id="UP000030693"/>
    </source>
</evidence>
<name>A0A058Z2U2_FONAL</name>
<dbReference type="OMA" id="MHANNTD"/>
<dbReference type="InterPro" id="IPR046342">
    <property type="entry name" value="CBS_dom_sf"/>
</dbReference>
<gene>
    <name evidence="5" type="ORF">H696_04858</name>
</gene>
<dbReference type="PANTHER" id="PTHR13780">
    <property type="entry name" value="AMP-ACTIVATED PROTEIN KINASE, GAMMA REGULATORY SUBUNIT"/>
    <property type="match status" value="1"/>
</dbReference>
<keyword evidence="2 3" id="KW-0129">CBS domain</keyword>
<keyword evidence="6" id="KW-1185">Reference proteome</keyword>
<dbReference type="AlphaFoldDB" id="A0A058Z2U2"/>
<evidence type="ECO:0000256" key="3">
    <source>
        <dbReference type="PROSITE-ProRule" id="PRU00703"/>
    </source>
</evidence>
<dbReference type="SMART" id="SM00116">
    <property type="entry name" value="CBS"/>
    <property type="match status" value="3"/>
</dbReference>
<dbReference type="PROSITE" id="PS51371">
    <property type="entry name" value="CBS"/>
    <property type="match status" value="2"/>
</dbReference>
<organism evidence="5">
    <name type="scientific">Fonticula alba</name>
    <name type="common">Slime mold</name>
    <dbReference type="NCBI Taxonomy" id="691883"/>
    <lineage>
        <taxon>Eukaryota</taxon>
        <taxon>Rotosphaerida</taxon>
        <taxon>Fonticulaceae</taxon>
        <taxon>Fonticula</taxon>
    </lineage>
</organism>
<protein>
    <recommendedName>
        <fullName evidence="4">CBS domain-containing protein</fullName>
    </recommendedName>
</protein>
<dbReference type="PANTHER" id="PTHR13780:SF36">
    <property type="entry name" value="CBS DOMAIN-CONTAINING PROTEIN"/>
    <property type="match status" value="1"/>
</dbReference>
<evidence type="ECO:0000313" key="5">
    <source>
        <dbReference type="EMBL" id="KCV68565.1"/>
    </source>
</evidence>
<evidence type="ECO:0000256" key="1">
    <source>
        <dbReference type="ARBA" id="ARBA00022737"/>
    </source>
</evidence>
<accession>A0A058Z2U2</accession>
<feature type="domain" description="CBS" evidence="4">
    <location>
        <begin position="242"/>
        <end position="296"/>
    </location>
</feature>
<dbReference type="Proteomes" id="UP000030693">
    <property type="component" value="Unassembled WGS sequence"/>
</dbReference>
<dbReference type="InterPro" id="IPR000644">
    <property type="entry name" value="CBS_dom"/>
</dbReference>
<feature type="domain" description="CBS" evidence="4">
    <location>
        <begin position="17"/>
        <end position="78"/>
    </location>
</feature>
<dbReference type="RefSeq" id="XP_009496997.1">
    <property type="nucleotide sequence ID" value="XM_009498722.1"/>
</dbReference>
<sequence length="296" mass="31464">MGSISELLSKHTIGELPAPANGIIEVQSTATLEEAFTVLSQHNILSVPVFDPAAGTYIGFLDTRDLIAFAVFATEEDLQAARLASGGSCPGVMPAQPSTSIDRLIAAAGKSGFSSSTATQGGHLAQSSVSVACASSPAPAANPVFDLPNLARRNPFRSLPADAPLLEAACILGNASSRRLAQLGPDGRVCKMISQSLILKFIDNNLSKVPKFANLVCYLKNRSSLLQDIMSFLKTIRQAEIEDRAPVFSCHPHHTVGHVVRLLSATRAHRLFVVDAKQAPLRVVSIRDVLKLALDH</sequence>
<evidence type="ECO:0000259" key="4">
    <source>
        <dbReference type="PROSITE" id="PS51371"/>
    </source>
</evidence>
<dbReference type="Pfam" id="PF00571">
    <property type="entry name" value="CBS"/>
    <property type="match status" value="2"/>
</dbReference>
<dbReference type="SUPFAM" id="SSF54631">
    <property type="entry name" value="CBS-domain pair"/>
    <property type="match status" value="2"/>
</dbReference>
<dbReference type="Gene3D" id="3.10.580.10">
    <property type="entry name" value="CBS-domain"/>
    <property type="match status" value="2"/>
</dbReference>
<keyword evidence="1" id="KW-0677">Repeat</keyword>
<dbReference type="GeneID" id="20529583"/>
<dbReference type="EMBL" id="KB932208">
    <property type="protein sequence ID" value="KCV68565.1"/>
    <property type="molecule type" value="Genomic_DNA"/>
</dbReference>
<dbReference type="STRING" id="691883.A0A058Z2U2"/>
<dbReference type="OrthoDB" id="449052at2759"/>